<evidence type="ECO:0000256" key="2">
    <source>
        <dbReference type="ARBA" id="ARBA00023295"/>
    </source>
</evidence>
<feature type="compositionally biased region" description="Basic residues" evidence="3">
    <location>
        <begin position="110"/>
        <end position="119"/>
    </location>
</feature>
<keyword evidence="4" id="KW-0732">Signal</keyword>
<feature type="compositionally biased region" description="Basic residues" evidence="3">
    <location>
        <begin position="162"/>
        <end position="172"/>
    </location>
</feature>
<dbReference type="Pfam" id="PF00722">
    <property type="entry name" value="Glyco_hydro_16"/>
    <property type="match status" value="1"/>
</dbReference>
<reference evidence="6 7" key="1">
    <citation type="submission" date="2017-09" db="EMBL/GenBank/DDBJ databases">
        <authorList>
            <consortium name="International Durum Wheat Genome Sequencing Consortium (IDWGSC)"/>
            <person name="Milanesi L."/>
        </authorList>
    </citation>
    <scope>NUCLEOTIDE SEQUENCE [LARGE SCALE GENOMIC DNA]</scope>
    <source>
        <strain evidence="7">cv. Svevo</strain>
    </source>
</reference>
<dbReference type="AlphaFoldDB" id="A0A9R1Q1F1"/>
<keyword evidence="1" id="KW-0378">Hydrolase</keyword>
<evidence type="ECO:0000256" key="3">
    <source>
        <dbReference type="SAM" id="MobiDB-lite"/>
    </source>
</evidence>
<evidence type="ECO:0000313" key="6">
    <source>
        <dbReference type="EMBL" id="VAH52434.1"/>
    </source>
</evidence>
<feature type="chain" id="PRO_5040236283" description="GH16 domain-containing protein" evidence="4">
    <location>
        <begin position="31"/>
        <end position="350"/>
    </location>
</feature>
<dbReference type="InterPro" id="IPR013320">
    <property type="entry name" value="ConA-like_dom_sf"/>
</dbReference>
<evidence type="ECO:0000256" key="4">
    <source>
        <dbReference type="SAM" id="SignalP"/>
    </source>
</evidence>
<feature type="region of interest" description="Disordered" evidence="3">
    <location>
        <begin position="110"/>
        <end position="205"/>
    </location>
</feature>
<dbReference type="InterPro" id="IPR000757">
    <property type="entry name" value="Beta-glucanase-like"/>
</dbReference>
<organism evidence="6 7">
    <name type="scientific">Triticum turgidum subsp. durum</name>
    <name type="common">Durum wheat</name>
    <name type="synonym">Triticum durum</name>
    <dbReference type="NCBI Taxonomy" id="4567"/>
    <lineage>
        <taxon>Eukaryota</taxon>
        <taxon>Viridiplantae</taxon>
        <taxon>Streptophyta</taxon>
        <taxon>Embryophyta</taxon>
        <taxon>Tracheophyta</taxon>
        <taxon>Spermatophyta</taxon>
        <taxon>Magnoliopsida</taxon>
        <taxon>Liliopsida</taxon>
        <taxon>Poales</taxon>
        <taxon>Poaceae</taxon>
        <taxon>BOP clade</taxon>
        <taxon>Pooideae</taxon>
        <taxon>Triticodae</taxon>
        <taxon>Triticeae</taxon>
        <taxon>Triticinae</taxon>
        <taxon>Triticum</taxon>
    </lineage>
</organism>
<dbReference type="Proteomes" id="UP000324705">
    <property type="component" value="Chromosome 2B"/>
</dbReference>
<proteinExistence type="predicted"/>
<keyword evidence="7" id="KW-1185">Reference proteome</keyword>
<evidence type="ECO:0000313" key="7">
    <source>
        <dbReference type="Proteomes" id="UP000324705"/>
    </source>
</evidence>
<gene>
    <name evidence="6" type="ORF">TRITD_2Bv1G229270</name>
</gene>
<sequence length="350" mass="38155">MAWWKNGALVAAATLAVAAVVCAGVAAAAASKFDDVVQPSWANDHVLYEDDLLKLRLDSSSGGGFASKNRFLYGKATADLKLVPGDSAGVVTAFYVTVVGGGQAQRVRLRVPGQRHRRAVPGADQPVHRRRGQPGAAHRPLVRPHRRLPHLRRALEPQPGRLPRRRHPHPRLRQQERLRHQAQGPPPPPQQRHQHHRHPGPDGVRVPVAAAHGRVQLHLERGRLGHARRAGQDGLVARAVRGHLPGRAGGGLCLGRQRLRLGRRRGGALQRQLVGKGGPVLVEGEGHAGAVRAPEPPADLGARAPPRLRLLRRHGPLPRPAARVRRPLIRRVVAGRLHGNLYLVLRRMDP</sequence>
<dbReference type="EMBL" id="LT934114">
    <property type="protein sequence ID" value="VAH52434.1"/>
    <property type="molecule type" value="Genomic_DNA"/>
</dbReference>
<name>A0A9R1Q1F1_TRITD</name>
<keyword evidence="2" id="KW-0326">Glycosidase</keyword>
<dbReference type="InterPro" id="IPR044791">
    <property type="entry name" value="Beta-glucanase/XTH"/>
</dbReference>
<dbReference type="SUPFAM" id="SSF49899">
    <property type="entry name" value="Concanavalin A-like lectins/glucanases"/>
    <property type="match status" value="1"/>
</dbReference>
<accession>A0A9R1Q1F1</accession>
<evidence type="ECO:0000256" key="1">
    <source>
        <dbReference type="ARBA" id="ARBA00022801"/>
    </source>
</evidence>
<dbReference type="GO" id="GO:0005975">
    <property type="term" value="P:carbohydrate metabolic process"/>
    <property type="evidence" value="ECO:0007669"/>
    <property type="project" value="InterPro"/>
</dbReference>
<feature type="compositionally biased region" description="Basic residues" evidence="3">
    <location>
        <begin position="140"/>
        <end position="152"/>
    </location>
</feature>
<evidence type="ECO:0000259" key="5">
    <source>
        <dbReference type="Pfam" id="PF00722"/>
    </source>
</evidence>
<feature type="signal peptide" evidence="4">
    <location>
        <begin position="1"/>
        <end position="30"/>
    </location>
</feature>
<dbReference type="GO" id="GO:0004553">
    <property type="term" value="F:hydrolase activity, hydrolyzing O-glycosyl compounds"/>
    <property type="evidence" value="ECO:0007669"/>
    <property type="project" value="InterPro"/>
</dbReference>
<protein>
    <recommendedName>
        <fullName evidence="5">GH16 domain-containing protein</fullName>
    </recommendedName>
</protein>
<dbReference type="PANTHER" id="PTHR31062">
    <property type="entry name" value="XYLOGLUCAN ENDOTRANSGLUCOSYLASE/HYDROLASE PROTEIN 8-RELATED"/>
    <property type="match status" value="1"/>
</dbReference>
<dbReference type="Gramene" id="TRITD2Bv1G229270.1">
    <property type="protein sequence ID" value="TRITD2Bv1G229270.1"/>
    <property type="gene ID" value="TRITD2Bv1G229270"/>
</dbReference>
<feature type="domain" description="GH16" evidence="5">
    <location>
        <begin position="35"/>
        <end position="97"/>
    </location>
</feature>
<dbReference type="Gene3D" id="2.60.120.200">
    <property type="match status" value="1"/>
</dbReference>